<reference evidence="3" key="1">
    <citation type="submission" date="2019-12" db="EMBL/GenBank/DDBJ databases">
        <authorList>
            <person name="zhang j."/>
            <person name="sun C.M."/>
        </authorList>
    </citation>
    <scope>NUCLEOTIDE SEQUENCE</scope>
    <source>
        <strain evidence="3">NS-1</strain>
    </source>
</reference>
<dbReference type="Pfam" id="PF12395">
    <property type="entry name" value="DUF3658"/>
    <property type="match status" value="1"/>
</dbReference>
<dbReference type="AlphaFoldDB" id="A0A8A7KEE5"/>
<dbReference type="RefSeq" id="WP_230869413.1">
    <property type="nucleotide sequence ID" value="NZ_CP046640.1"/>
</dbReference>
<feature type="domain" description="DUF3658" evidence="2">
    <location>
        <begin position="205"/>
        <end position="305"/>
    </location>
</feature>
<keyword evidence="4" id="KW-1185">Reference proteome</keyword>
<gene>
    <name evidence="3" type="ORF">GM661_07315</name>
</gene>
<dbReference type="Proteomes" id="UP000665020">
    <property type="component" value="Chromosome"/>
</dbReference>
<dbReference type="KEGG" id="ifn:GM661_07315"/>
<name>A0A8A7KEE5_9FIRM</name>
<organism evidence="3 4">
    <name type="scientific">Iocasia fonsfrigidae</name>
    <dbReference type="NCBI Taxonomy" id="2682810"/>
    <lineage>
        <taxon>Bacteria</taxon>
        <taxon>Bacillati</taxon>
        <taxon>Bacillota</taxon>
        <taxon>Clostridia</taxon>
        <taxon>Halanaerobiales</taxon>
        <taxon>Halanaerobiaceae</taxon>
        <taxon>Iocasia</taxon>
    </lineage>
</organism>
<sequence length="326" mass="37097">MIDIVFSESACGSLKVAQHYGKGKYQDGCIGVFVSHTDGSKPTKEEVETARREAKEKARLAWESATPLGGKTTDIYGFNLVLSIGDISENQPGIKRKQTLEHLYSVYPNNEGHQAADEILNRANEDLKMVQERAVAGEVLRIWYSNQPDEMCGFYWFMGQLNQWKVHGGQVFIVKLPEWEVDNKENIVRKNSWGEVAPEEWHRYLALQKSVVAVFIQSCASHWKELQVENAPLRAILNGQLVSASEKLYDDFIIQEIAAEGEEFQEAMIVGRVLGKYQLGISDSWVAFRIEEMLHEGKLEVVTTFTKDMPSYHRVLKNVLSNYKHI</sequence>
<evidence type="ECO:0000259" key="2">
    <source>
        <dbReference type="Pfam" id="PF12395"/>
    </source>
</evidence>
<accession>A0A8A7KEE5</accession>
<feature type="domain" description="DUF1835" evidence="1">
    <location>
        <begin position="73"/>
        <end position="165"/>
    </location>
</feature>
<evidence type="ECO:0000313" key="3">
    <source>
        <dbReference type="EMBL" id="QTL97809.1"/>
    </source>
</evidence>
<proteinExistence type="predicted"/>
<dbReference type="EMBL" id="CP046640">
    <property type="protein sequence ID" value="QTL97809.1"/>
    <property type="molecule type" value="Genomic_DNA"/>
</dbReference>
<dbReference type="InterPro" id="IPR022123">
    <property type="entry name" value="DUF3658"/>
</dbReference>
<protein>
    <submittedName>
        <fullName evidence="3">DUF1835 domain-containing protein</fullName>
    </submittedName>
</protein>
<dbReference type="Pfam" id="PF08874">
    <property type="entry name" value="DUF1835"/>
    <property type="match status" value="1"/>
</dbReference>
<dbReference type="InterPro" id="IPR014973">
    <property type="entry name" value="DUF1835"/>
</dbReference>
<evidence type="ECO:0000259" key="1">
    <source>
        <dbReference type="Pfam" id="PF08874"/>
    </source>
</evidence>
<evidence type="ECO:0000313" key="4">
    <source>
        <dbReference type="Proteomes" id="UP000665020"/>
    </source>
</evidence>